<reference evidence="2 3" key="1">
    <citation type="journal article" date="2011" name="J. Bacteriol.">
        <title>Complete genome sequence of seawater bacterium Glaciecola nitratireducens FR1064T.</title>
        <authorList>
            <person name="Bian F."/>
            <person name="Qin Q.L."/>
            <person name="Xie B.B."/>
            <person name="Shu Y.L."/>
            <person name="Zhang X.Y."/>
            <person name="Yu Y."/>
            <person name="Chen B."/>
            <person name="Chen X.L."/>
            <person name="Zhou B.C."/>
            <person name="Zhang Y.Z."/>
        </authorList>
    </citation>
    <scope>NUCLEOTIDE SEQUENCE [LARGE SCALE GENOMIC DNA]</scope>
    <source>
        <strain evidence="3">JCM 12485 / KCTC 12276 / FR1064</strain>
    </source>
</reference>
<name>G4QJX1_GLANF</name>
<keyword evidence="3" id="KW-1185">Reference proteome</keyword>
<keyword evidence="1" id="KW-0472">Membrane</keyword>
<evidence type="ECO:0000313" key="3">
    <source>
        <dbReference type="Proteomes" id="UP000009282"/>
    </source>
</evidence>
<protein>
    <submittedName>
        <fullName evidence="2">Uncharacterized protein</fullName>
    </submittedName>
</protein>
<gene>
    <name evidence="2" type="ordered locus">GNIT_0874</name>
</gene>
<feature type="transmembrane region" description="Helical" evidence="1">
    <location>
        <begin position="14"/>
        <end position="32"/>
    </location>
</feature>
<dbReference type="AlphaFoldDB" id="G4QJX1"/>
<organism evidence="2 3">
    <name type="scientific">Glaciecola nitratireducens (strain JCM 12485 / KCTC 12276 / FR1064)</name>
    <dbReference type="NCBI Taxonomy" id="1085623"/>
    <lineage>
        <taxon>Bacteria</taxon>
        <taxon>Pseudomonadati</taxon>
        <taxon>Pseudomonadota</taxon>
        <taxon>Gammaproteobacteria</taxon>
        <taxon>Alteromonadales</taxon>
        <taxon>Alteromonadaceae</taxon>
        <taxon>Brumicola</taxon>
    </lineage>
</organism>
<dbReference type="HOGENOM" id="CLU_2716721_0_0_6"/>
<evidence type="ECO:0000313" key="2">
    <source>
        <dbReference type="EMBL" id="AEP29012.1"/>
    </source>
</evidence>
<dbReference type="Proteomes" id="UP000009282">
    <property type="component" value="Chromosome"/>
</dbReference>
<dbReference type="EMBL" id="CP003060">
    <property type="protein sequence ID" value="AEP29012.1"/>
    <property type="molecule type" value="Genomic_DNA"/>
</dbReference>
<keyword evidence="1" id="KW-1133">Transmembrane helix</keyword>
<dbReference type="KEGG" id="gni:GNIT_0874"/>
<accession>G4QJX1</accession>
<evidence type="ECO:0000256" key="1">
    <source>
        <dbReference type="SAM" id="Phobius"/>
    </source>
</evidence>
<sequence length="72" mass="7886">MCISLCLPALNADFHLIAALLIPLFLFTLNVGSGFSRTYFEEGGLGQFSMYDMLQSKVMSVIRTVEVSSAGY</sequence>
<keyword evidence="1" id="KW-0812">Transmembrane</keyword>
<proteinExistence type="predicted"/>